<gene>
    <name evidence="2" type="ORF">PVAND_000902</name>
</gene>
<dbReference type="Proteomes" id="UP001107558">
    <property type="component" value="Chromosome 3"/>
</dbReference>
<feature type="compositionally biased region" description="Acidic residues" evidence="1">
    <location>
        <begin position="117"/>
        <end position="132"/>
    </location>
</feature>
<reference evidence="2" key="1">
    <citation type="submission" date="2021-03" db="EMBL/GenBank/DDBJ databases">
        <title>Chromosome level genome of the anhydrobiotic midge Polypedilum vanderplanki.</title>
        <authorList>
            <person name="Yoshida Y."/>
            <person name="Kikawada T."/>
            <person name="Gusev O."/>
        </authorList>
    </citation>
    <scope>NUCLEOTIDE SEQUENCE</scope>
    <source>
        <strain evidence="2">NIAS01</strain>
        <tissue evidence="2">Whole body or cell culture</tissue>
    </source>
</reference>
<comment type="caution">
    <text evidence="2">The sequence shown here is derived from an EMBL/GenBank/DDBJ whole genome shotgun (WGS) entry which is preliminary data.</text>
</comment>
<keyword evidence="3" id="KW-1185">Reference proteome</keyword>
<dbReference type="AlphaFoldDB" id="A0A9J6BMM3"/>
<evidence type="ECO:0000313" key="2">
    <source>
        <dbReference type="EMBL" id="KAG5670654.1"/>
    </source>
</evidence>
<feature type="region of interest" description="Disordered" evidence="1">
    <location>
        <begin position="117"/>
        <end position="138"/>
    </location>
</feature>
<name>A0A9J6BMM3_POLVA</name>
<evidence type="ECO:0000256" key="1">
    <source>
        <dbReference type="SAM" id="MobiDB-lite"/>
    </source>
</evidence>
<sequence>MYHFKKRIDEVQKNLRSKRKTIQQETPKISEKHTKIVQSIYQIIENYTTKCKISAIRVNENGKKLIIESSSSFETKESVNEDFFEQSTSFNDALHETPMIIKPEPTDATDVLVLANSEEDDGSDIQEDEQGDSDTWRLPNSKKRVSFKRASTSTERFAPTKKSKILISSPTHITMKMFSGTGDNYSSSVEIIFNNPRVAVEELHRFYKSEENSNITYEFVDGQATRIIWFERHDAFESRMKMLAFLKNAAGFERLLFKKKRHSYVIFQTVDYAKKFLKQVDGRIVNNSLIRCYFAYFDALKNEKLIKDGFFEAFPERNFNLEVQIDNFLFDEIVKVSILKDENNNFEKIPKKMNIEDVYIENEAKNGDLKNFIQEKWGKFSIGLTFENNLLEMVMTKSKTYFIEDIVTQNISITIFSYQSEIGQFLLEKIGDDVLNSLKINGFKLIIMIISIE</sequence>
<dbReference type="EMBL" id="JADBJN010000003">
    <property type="protein sequence ID" value="KAG5670654.1"/>
    <property type="molecule type" value="Genomic_DNA"/>
</dbReference>
<evidence type="ECO:0000313" key="3">
    <source>
        <dbReference type="Proteomes" id="UP001107558"/>
    </source>
</evidence>
<protein>
    <submittedName>
        <fullName evidence="2">Uncharacterized protein</fullName>
    </submittedName>
</protein>
<accession>A0A9J6BMM3</accession>
<organism evidence="2 3">
    <name type="scientific">Polypedilum vanderplanki</name>
    <name type="common">Sleeping chironomid midge</name>
    <dbReference type="NCBI Taxonomy" id="319348"/>
    <lineage>
        <taxon>Eukaryota</taxon>
        <taxon>Metazoa</taxon>
        <taxon>Ecdysozoa</taxon>
        <taxon>Arthropoda</taxon>
        <taxon>Hexapoda</taxon>
        <taxon>Insecta</taxon>
        <taxon>Pterygota</taxon>
        <taxon>Neoptera</taxon>
        <taxon>Endopterygota</taxon>
        <taxon>Diptera</taxon>
        <taxon>Nematocera</taxon>
        <taxon>Chironomoidea</taxon>
        <taxon>Chironomidae</taxon>
        <taxon>Chironominae</taxon>
        <taxon>Polypedilum</taxon>
        <taxon>Polypedilum</taxon>
    </lineage>
</organism>
<proteinExistence type="predicted"/>